<dbReference type="Gene3D" id="1.10.1200.10">
    <property type="entry name" value="ACP-like"/>
    <property type="match status" value="1"/>
</dbReference>
<organism evidence="2 3">
    <name type="scientific">Citrifermentans bremense</name>
    <dbReference type="NCBI Taxonomy" id="60035"/>
    <lineage>
        <taxon>Bacteria</taxon>
        <taxon>Pseudomonadati</taxon>
        <taxon>Thermodesulfobacteriota</taxon>
        <taxon>Desulfuromonadia</taxon>
        <taxon>Geobacterales</taxon>
        <taxon>Geobacteraceae</taxon>
        <taxon>Citrifermentans</taxon>
    </lineage>
</organism>
<evidence type="ECO:0000313" key="2">
    <source>
        <dbReference type="EMBL" id="BCG48338.1"/>
    </source>
</evidence>
<accession>A0A6S6M3Q4</accession>
<dbReference type="InterPro" id="IPR036736">
    <property type="entry name" value="ACP-like_sf"/>
</dbReference>
<dbReference type="PROSITE" id="PS50075">
    <property type="entry name" value="CARRIER"/>
    <property type="match status" value="1"/>
</dbReference>
<evidence type="ECO:0000259" key="1">
    <source>
        <dbReference type="PROSITE" id="PS50075"/>
    </source>
</evidence>
<dbReference type="SUPFAM" id="SSF47336">
    <property type="entry name" value="ACP-like"/>
    <property type="match status" value="1"/>
</dbReference>
<evidence type="ECO:0000313" key="3">
    <source>
        <dbReference type="Proteomes" id="UP000515472"/>
    </source>
</evidence>
<dbReference type="EMBL" id="AP023213">
    <property type="protein sequence ID" value="BCG48338.1"/>
    <property type="molecule type" value="Genomic_DNA"/>
</dbReference>
<dbReference type="KEGG" id="gbn:GEOBRER4_30880"/>
<keyword evidence="3" id="KW-1185">Reference proteome</keyword>
<name>A0A6S6M3Q4_9BACT</name>
<dbReference type="Proteomes" id="UP000515472">
    <property type="component" value="Chromosome"/>
</dbReference>
<protein>
    <recommendedName>
        <fullName evidence="1">Carrier domain-containing protein</fullName>
    </recommendedName>
</protein>
<gene>
    <name evidence="2" type="ORF">GEOBRER4_n3226</name>
</gene>
<feature type="domain" description="Carrier" evidence="1">
    <location>
        <begin position="2"/>
        <end position="79"/>
    </location>
</feature>
<dbReference type="RefSeq" id="WP_185243098.1">
    <property type="nucleotide sequence ID" value="NZ_AP023213.1"/>
</dbReference>
<dbReference type="AlphaFoldDB" id="A0A6S6M3Q4"/>
<reference evidence="2 3" key="1">
    <citation type="submission" date="2020-06" db="EMBL/GenBank/DDBJ databases">
        <title>Interaction of electrochemicaly active bacteria, Geobacter bremensis R4 on different carbon anode.</title>
        <authorList>
            <person name="Meng L."/>
            <person name="Yoshida N."/>
        </authorList>
    </citation>
    <scope>NUCLEOTIDE SEQUENCE [LARGE SCALE GENOMIC DNA]</scope>
    <source>
        <strain evidence="2 3">R4</strain>
    </source>
</reference>
<proteinExistence type="predicted"/>
<dbReference type="InterPro" id="IPR009081">
    <property type="entry name" value="PP-bd_ACP"/>
</dbReference>
<sequence>MSLLEEIRSFIVDNFLFGDAGNLNNDSSFIKEGIVDSTGILQLVEFIQEQYRVVVEDEDLIPENLDSVNKVAVFVESKMKMAALVEDEIEVAVGGADGAA</sequence>